<dbReference type="KEGG" id="pvw:HU752_001225"/>
<dbReference type="AlphaFoldDB" id="A0A9E6PLI7"/>
<sequence>MMHPFAPLSGLPTLFPGLLQSEHAGKASKISLQIQAGKNAPDQRESNKQLGVLRQLHADMKDLKDPLQKIVLKHRLEKVENQPGKAFLHYSRKNDEWIVSGSLSFSKKLAMRLGLNDGGYSKAPFNPKSHNIASPGQRVRLEDMVERLEKSQRQTLNQINFDEMLNSGAVGDDDDEPPPFIPDPPPEAASVLSPVAPQNPVPKALAPPKPPRKPKPDACVQVILNEPPAVVPDRPDNGISPGNATDRAFDELFNSDPTLAQMSAAAIEKKFYETFKDELSPRLTDILKEKNSTQVDFVDDRRVINKGKVSELTSFWNSNPFNRAATKT</sequence>
<proteinExistence type="predicted"/>
<feature type="compositionally biased region" description="Pro residues" evidence="1">
    <location>
        <begin position="178"/>
        <end position="187"/>
    </location>
</feature>
<dbReference type="RefSeq" id="WP_186686825.1">
    <property type="nucleotide sequence ID" value="NZ_CP077093.1"/>
</dbReference>
<dbReference type="EMBL" id="CP077093">
    <property type="protein sequence ID" value="QXI28611.1"/>
    <property type="molecule type" value="Genomic_DNA"/>
</dbReference>
<organism evidence="2 3">
    <name type="scientific">Pseudomonas vanderleydeniana</name>
    <dbReference type="NCBI Taxonomy" id="2745495"/>
    <lineage>
        <taxon>Bacteria</taxon>
        <taxon>Pseudomonadati</taxon>
        <taxon>Pseudomonadota</taxon>
        <taxon>Gammaproteobacteria</taxon>
        <taxon>Pseudomonadales</taxon>
        <taxon>Pseudomonadaceae</taxon>
        <taxon>Pseudomonas</taxon>
    </lineage>
</organism>
<name>A0A9E6PLI7_9PSED</name>
<evidence type="ECO:0000256" key="1">
    <source>
        <dbReference type="SAM" id="MobiDB-lite"/>
    </source>
</evidence>
<accession>A0A9E6PLI7</accession>
<gene>
    <name evidence="2" type="ORF">HU752_001225</name>
</gene>
<keyword evidence="3" id="KW-1185">Reference proteome</keyword>
<evidence type="ECO:0000313" key="2">
    <source>
        <dbReference type="EMBL" id="QXI28611.1"/>
    </source>
</evidence>
<reference evidence="2 3" key="2">
    <citation type="journal article" date="2021" name="Microorganisms">
        <title>The Ever-Expanding Pseudomonas Genus: Description of 43 New Species and Partition of the Pseudomonas putida Group.</title>
        <authorList>
            <person name="Girard L."/>
            <person name="Lood C."/>
            <person name="Hofte M."/>
            <person name="Vandamme P."/>
            <person name="Rokni-Zadeh H."/>
            <person name="van Noort V."/>
            <person name="Lavigne R."/>
            <person name="De Mot R."/>
        </authorList>
    </citation>
    <scope>NUCLEOTIDE SEQUENCE [LARGE SCALE GENOMIC DNA]</scope>
    <source>
        <strain evidence="2 3">RW8P3</strain>
    </source>
</reference>
<protein>
    <submittedName>
        <fullName evidence="2">Uncharacterized protein</fullName>
    </submittedName>
</protein>
<dbReference type="Proteomes" id="UP000634530">
    <property type="component" value="Chromosome"/>
</dbReference>
<evidence type="ECO:0000313" key="3">
    <source>
        <dbReference type="Proteomes" id="UP000634530"/>
    </source>
</evidence>
<feature type="region of interest" description="Disordered" evidence="1">
    <location>
        <begin position="165"/>
        <end position="217"/>
    </location>
</feature>
<feature type="compositionally biased region" description="Pro residues" evidence="1">
    <location>
        <begin position="197"/>
        <end position="209"/>
    </location>
</feature>
<reference evidence="2 3" key="1">
    <citation type="journal article" date="2020" name="Microorganisms">
        <title>Reliable Identification of Environmental Pseudomonas Isolates Using the rpoD Gene.</title>
        <authorList>
            <consortium name="The Broad Institute Genome Sequencing Platform"/>
            <person name="Girard L."/>
            <person name="Lood C."/>
            <person name="Rokni-Zadeh H."/>
            <person name="van Noort V."/>
            <person name="Lavigne R."/>
            <person name="De Mot R."/>
        </authorList>
    </citation>
    <scope>NUCLEOTIDE SEQUENCE [LARGE SCALE GENOMIC DNA]</scope>
    <source>
        <strain evidence="2 3">RW8P3</strain>
    </source>
</reference>